<protein>
    <submittedName>
        <fullName evidence="2">Ubiquinone/menaquinone biosynthesis C-methylase UbiE</fullName>
    </submittedName>
</protein>
<dbReference type="Pfam" id="PF13489">
    <property type="entry name" value="Methyltransf_23"/>
    <property type="match status" value="1"/>
</dbReference>
<keyword evidence="3" id="KW-1185">Reference proteome</keyword>
<dbReference type="Proteomes" id="UP000245921">
    <property type="component" value="Unassembled WGS sequence"/>
</dbReference>
<reference evidence="2 3" key="1">
    <citation type="submission" date="2018-05" db="EMBL/GenBank/DDBJ databases">
        <title>Genomic Encyclopedia of Type Strains, Phase IV (KMG-IV): sequencing the most valuable type-strain genomes for metagenomic binning, comparative biology and taxonomic classification.</title>
        <authorList>
            <person name="Goeker M."/>
        </authorList>
    </citation>
    <scope>NUCLEOTIDE SEQUENCE [LARGE SCALE GENOMIC DNA]</scope>
    <source>
        <strain evidence="2 3">DSM 24906</strain>
    </source>
</reference>
<accession>A0AA45HIU1</accession>
<proteinExistence type="predicted"/>
<dbReference type="AlphaFoldDB" id="A0AA45HIU1"/>
<dbReference type="RefSeq" id="WP_109604825.1">
    <property type="nucleotide sequence ID" value="NZ_QGGI01000008.1"/>
</dbReference>
<dbReference type="PANTHER" id="PTHR43861">
    <property type="entry name" value="TRANS-ACONITATE 2-METHYLTRANSFERASE-RELATED"/>
    <property type="match status" value="1"/>
</dbReference>
<evidence type="ECO:0000313" key="2">
    <source>
        <dbReference type="EMBL" id="PWJ93301.1"/>
    </source>
</evidence>
<dbReference type="SUPFAM" id="SSF53335">
    <property type="entry name" value="S-adenosyl-L-methionine-dependent methyltransferases"/>
    <property type="match status" value="1"/>
</dbReference>
<keyword evidence="1" id="KW-0808">Transferase</keyword>
<dbReference type="PANTHER" id="PTHR43861:SF3">
    <property type="entry name" value="PUTATIVE (AFU_ORTHOLOGUE AFUA_2G14390)-RELATED"/>
    <property type="match status" value="1"/>
</dbReference>
<name>A0AA45HIU1_9BACT</name>
<evidence type="ECO:0000256" key="1">
    <source>
        <dbReference type="ARBA" id="ARBA00022679"/>
    </source>
</evidence>
<dbReference type="CDD" id="cd02440">
    <property type="entry name" value="AdoMet_MTases"/>
    <property type="match status" value="1"/>
</dbReference>
<dbReference type="EMBL" id="QGGI01000008">
    <property type="protein sequence ID" value="PWJ93301.1"/>
    <property type="molecule type" value="Genomic_DNA"/>
</dbReference>
<evidence type="ECO:0000313" key="3">
    <source>
        <dbReference type="Proteomes" id="UP000245921"/>
    </source>
</evidence>
<keyword evidence="2" id="KW-0830">Ubiquinone</keyword>
<dbReference type="GO" id="GO:0016740">
    <property type="term" value="F:transferase activity"/>
    <property type="evidence" value="ECO:0007669"/>
    <property type="project" value="UniProtKB-KW"/>
</dbReference>
<comment type="caution">
    <text evidence="2">The sequence shown here is derived from an EMBL/GenBank/DDBJ whole genome shotgun (WGS) entry which is preliminary data.</text>
</comment>
<sequence length="203" mass="23520">MSFDSKADKWDTEYNIERAKIISDELISSIETNKNFEVLDFGCGTGLISFNLKDYFKSITLVDLSQGMIDKVNEKISVYNTNNMKAFKTDINAEGLKNMNFDLIYTSMALHHIIDVEKTLKELHKVLKDNGKLCIIELCKENGDFHKSFPNFKGHNGFDPEVMKEWVKKSGFKNIDYKIIFESYKNPETKEVPYKLFMLIAKK</sequence>
<dbReference type="InterPro" id="IPR029063">
    <property type="entry name" value="SAM-dependent_MTases_sf"/>
</dbReference>
<dbReference type="Gene3D" id="3.40.50.150">
    <property type="entry name" value="Vaccinia Virus protein VP39"/>
    <property type="match status" value="1"/>
</dbReference>
<organism evidence="2 3">
    <name type="scientific">Oceanotoga teriensis</name>
    <dbReference type="NCBI Taxonomy" id="515440"/>
    <lineage>
        <taxon>Bacteria</taxon>
        <taxon>Thermotogati</taxon>
        <taxon>Thermotogota</taxon>
        <taxon>Thermotogae</taxon>
        <taxon>Petrotogales</taxon>
        <taxon>Petrotogaceae</taxon>
        <taxon>Oceanotoga</taxon>
    </lineage>
</organism>
<gene>
    <name evidence="2" type="ORF">C7380_108131</name>
</gene>